<evidence type="ECO:0000256" key="3">
    <source>
        <dbReference type="ARBA" id="ARBA00022676"/>
    </source>
</evidence>
<reference evidence="13" key="1">
    <citation type="submission" date="2022-11" db="UniProtKB">
        <authorList>
            <consortium name="WormBaseParasite"/>
        </authorList>
    </citation>
    <scope>IDENTIFICATION</scope>
</reference>
<name>A0A915PYE8_9BILA</name>
<evidence type="ECO:0000313" key="13">
    <source>
        <dbReference type="WBParaSite" id="sdigi.contig363.g7758.t1"/>
    </source>
</evidence>
<evidence type="ECO:0000256" key="1">
    <source>
        <dbReference type="ARBA" id="ARBA00004323"/>
    </source>
</evidence>
<dbReference type="AlphaFoldDB" id="A0A915PYE8"/>
<accession>A0A915PYE8</accession>
<keyword evidence="8 10" id="KW-0333">Golgi apparatus</keyword>
<dbReference type="PANTHER" id="PTHR11214:SF3">
    <property type="entry name" value="BETA-1,3-GALACTOSYLTRANSFERASE 6"/>
    <property type="match status" value="1"/>
</dbReference>
<feature type="chain" id="PRO_5036765408" description="Hexosyltransferase" evidence="11">
    <location>
        <begin position="19"/>
        <end position="335"/>
    </location>
</feature>
<dbReference type="GO" id="GO:0000139">
    <property type="term" value="C:Golgi membrane"/>
    <property type="evidence" value="ECO:0007669"/>
    <property type="project" value="UniProtKB-SubCell"/>
</dbReference>
<evidence type="ECO:0000256" key="5">
    <source>
        <dbReference type="ARBA" id="ARBA00022692"/>
    </source>
</evidence>
<keyword evidence="3 10" id="KW-0328">Glycosyltransferase</keyword>
<dbReference type="InterPro" id="IPR002659">
    <property type="entry name" value="Glyco_trans_31"/>
</dbReference>
<keyword evidence="7" id="KW-1133">Transmembrane helix</keyword>
<protein>
    <recommendedName>
        <fullName evidence="10">Hexosyltransferase</fullName>
        <ecNumber evidence="10">2.4.1.-</ecNumber>
    </recommendedName>
</protein>
<keyword evidence="9" id="KW-0472">Membrane</keyword>
<dbReference type="WBParaSite" id="sdigi.contig363.g7758.t1">
    <property type="protein sequence ID" value="sdigi.contig363.g7758.t1"/>
    <property type="gene ID" value="sdigi.contig363.g7758"/>
</dbReference>
<evidence type="ECO:0000256" key="8">
    <source>
        <dbReference type="ARBA" id="ARBA00023034"/>
    </source>
</evidence>
<keyword evidence="4" id="KW-0808">Transferase</keyword>
<dbReference type="EC" id="2.4.1.-" evidence="10"/>
<evidence type="ECO:0000256" key="9">
    <source>
        <dbReference type="ARBA" id="ARBA00023136"/>
    </source>
</evidence>
<proteinExistence type="inferred from homology"/>
<evidence type="ECO:0000256" key="6">
    <source>
        <dbReference type="ARBA" id="ARBA00022968"/>
    </source>
</evidence>
<dbReference type="Pfam" id="PF01762">
    <property type="entry name" value="Galactosyl_T"/>
    <property type="match status" value="1"/>
</dbReference>
<dbReference type="GO" id="GO:0016758">
    <property type="term" value="F:hexosyltransferase activity"/>
    <property type="evidence" value="ECO:0007669"/>
    <property type="project" value="InterPro"/>
</dbReference>
<dbReference type="Proteomes" id="UP000887581">
    <property type="component" value="Unplaced"/>
</dbReference>
<dbReference type="GO" id="GO:0006493">
    <property type="term" value="P:protein O-linked glycosylation"/>
    <property type="evidence" value="ECO:0007669"/>
    <property type="project" value="TreeGrafter"/>
</dbReference>
<keyword evidence="12" id="KW-1185">Reference proteome</keyword>
<evidence type="ECO:0000256" key="4">
    <source>
        <dbReference type="ARBA" id="ARBA00022679"/>
    </source>
</evidence>
<comment type="subcellular location">
    <subcellularLocation>
        <location evidence="1 10">Golgi apparatus membrane</location>
        <topology evidence="1 10">Single-pass type II membrane protein</topology>
    </subcellularLocation>
</comment>
<evidence type="ECO:0000256" key="11">
    <source>
        <dbReference type="SAM" id="SignalP"/>
    </source>
</evidence>
<keyword evidence="5" id="KW-0812">Transmembrane</keyword>
<organism evidence="12 13">
    <name type="scientific">Setaria digitata</name>
    <dbReference type="NCBI Taxonomy" id="48799"/>
    <lineage>
        <taxon>Eukaryota</taxon>
        <taxon>Metazoa</taxon>
        <taxon>Ecdysozoa</taxon>
        <taxon>Nematoda</taxon>
        <taxon>Chromadorea</taxon>
        <taxon>Rhabditida</taxon>
        <taxon>Spirurina</taxon>
        <taxon>Spiruromorpha</taxon>
        <taxon>Filarioidea</taxon>
        <taxon>Setariidae</taxon>
        <taxon>Setaria</taxon>
    </lineage>
</organism>
<dbReference type="PANTHER" id="PTHR11214">
    <property type="entry name" value="BETA-1,3-N-ACETYLGLUCOSAMINYLTRANSFERASE"/>
    <property type="match status" value="1"/>
</dbReference>
<sequence length="335" mass="39404">MFSLIIALWILNSSRNETALIYKNGIIQGVVSVDPYQYGWTILEETFCSVLHPNLTIIIIIHSASDHFKQRVLLRQMYGERFYKQYGIATLFAVGLAKDSKMQGQLIEESRRERDLIQQNFLDSYRNLTWKVELPYASAMMWLRFVDEYCPNVQYIMKLDDDVVGNILQVLRFLNERVEAVNLLESQKRIFCRVIYNRPVSREKTNKWYVTKDELPSEYYSNYCVGMAIVFTGDLPRILLRAAAAERYFWIDDYFVTGILAKKAEAHLVDLKRKIVVYGWEGSEEGLVNGDIFFRLIPDMSYGIQLWRQIELRHSMRSSDRPTQLAILPWHHRTK</sequence>
<keyword evidence="11" id="KW-0732">Signal</keyword>
<feature type="signal peptide" evidence="11">
    <location>
        <begin position="1"/>
        <end position="18"/>
    </location>
</feature>
<keyword evidence="6" id="KW-0735">Signal-anchor</keyword>
<evidence type="ECO:0000256" key="10">
    <source>
        <dbReference type="RuleBase" id="RU363063"/>
    </source>
</evidence>
<comment type="similarity">
    <text evidence="2 10">Belongs to the glycosyltransferase 31 family.</text>
</comment>
<evidence type="ECO:0000256" key="2">
    <source>
        <dbReference type="ARBA" id="ARBA00008661"/>
    </source>
</evidence>
<dbReference type="Gene3D" id="3.90.550.50">
    <property type="match status" value="1"/>
</dbReference>
<evidence type="ECO:0000256" key="7">
    <source>
        <dbReference type="ARBA" id="ARBA00022989"/>
    </source>
</evidence>
<evidence type="ECO:0000313" key="12">
    <source>
        <dbReference type="Proteomes" id="UP000887581"/>
    </source>
</evidence>